<feature type="binding site" evidence="6">
    <location>
        <begin position="112"/>
        <end position="119"/>
    </location>
    <ligand>
        <name>ATP</name>
        <dbReference type="ChEBI" id="CHEBI:30616"/>
    </ligand>
</feature>
<sequence>MDEKKQVRCSFCGRTEEEAGPLLGAGGAYICKSCVEVCNGIIREREHEQKKTAKFTLLKPQEIKSKLDEYIVGQESAKKMLSVAVYNHYKRINSIGDDDVELEKSNVLMMGPTGSGKTLLAKTLAKILNVPFAVADATTLTEAGYVGEDVENILLKLIQAADYDVEKAQLGIIYIDEIDKIARKGENMSITRDVSGEGVQQALLKIIESTVANVPPQGGRKHPQQDCISIDTTNILFICGGAFVGLDKIVDKRREGTGLGFGAEVRRPDQHNFGDLIKQIRPDDLIKYGLIPEFVGRVPIIVGLNALDEEALVRIMTEPKNALVKQYQKLLGFDGVDLQFDKDALYAVADKAIKLHTGARGLKSIVENVMTDLMYEAPSRSISRVRITKECIENGTAPAVEYRSA</sequence>
<dbReference type="PROSITE" id="PS51902">
    <property type="entry name" value="CLPX_ZB"/>
    <property type="match status" value="1"/>
</dbReference>
<dbReference type="GO" id="GO:0008270">
    <property type="term" value="F:zinc ion binding"/>
    <property type="evidence" value="ECO:0007669"/>
    <property type="project" value="UniProtKB-UniRule"/>
</dbReference>
<keyword evidence="4 6" id="KW-0067">ATP-binding</keyword>
<evidence type="ECO:0000256" key="2">
    <source>
        <dbReference type="ARBA" id="ARBA00022741"/>
    </source>
</evidence>
<keyword evidence="9" id="KW-0645">Protease</keyword>
<dbReference type="InterPro" id="IPR059188">
    <property type="entry name" value="Znf_CLPX-like"/>
</dbReference>
<dbReference type="Pfam" id="PF07724">
    <property type="entry name" value="AAA_2"/>
    <property type="match status" value="1"/>
</dbReference>
<dbReference type="GO" id="GO:0046983">
    <property type="term" value="F:protein dimerization activity"/>
    <property type="evidence" value="ECO:0007669"/>
    <property type="project" value="UniProtKB-UniRule"/>
</dbReference>
<dbReference type="GO" id="GO:0051603">
    <property type="term" value="P:proteolysis involved in protein catabolic process"/>
    <property type="evidence" value="ECO:0007669"/>
    <property type="project" value="TreeGrafter"/>
</dbReference>
<evidence type="ECO:0000256" key="5">
    <source>
        <dbReference type="ARBA" id="ARBA00023186"/>
    </source>
</evidence>
<dbReference type="SUPFAM" id="SSF52540">
    <property type="entry name" value="P-loop containing nucleoside triphosphate hydrolases"/>
    <property type="match status" value="1"/>
</dbReference>
<evidence type="ECO:0000259" key="8">
    <source>
        <dbReference type="PROSITE" id="PS51902"/>
    </source>
</evidence>
<comment type="subunit">
    <text evidence="6">Component of the ClpX-ClpP complex. Forms a hexameric ring that, in the presence of ATP, binds to fourteen ClpP subunits assembled into a disk-like structure with a central cavity, resembling the structure of eukaryotic proteasomes.</text>
</comment>
<feature type="domain" description="ClpX-type ZB" evidence="8">
    <location>
        <begin position="1"/>
        <end position="50"/>
    </location>
</feature>
<comment type="function">
    <text evidence="6">ATP-dependent specificity component of the Clp protease. It directs the protease to specific substrates. Can perform chaperone functions in the absence of ClpP.</text>
</comment>
<evidence type="ECO:0000256" key="3">
    <source>
        <dbReference type="ARBA" id="ARBA00022833"/>
    </source>
</evidence>
<keyword evidence="9" id="KW-0378">Hydrolase</keyword>
<reference evidence="9" key="1">
    <citation type="submission" date="2020-10" db="EMBL/GenBank/DDBJ databases">
        <authorList>
            <person name="Gilroy R."/>
        </authorList>
    </citation>
    <scope>NUCLEOTIDE SEQUENCE</scope>
    <source>
        <strain evidence="9">9366</strain>
    </source>
</reference>
<gene>
    <name evidence="6 9" type="primary">clpX</name>
    <name evidence="9" type="ORF">IAB07_00385</name>
</gene>
<feature type="binding site" evidence="6 7">
    <location>
        <position position="31"/>
    </location>
    <ligand>
        <name>Zn(2+)</name>
        <dbReference type="ChEBI" id="CHEBI:29105"/>
    </ligand>
</feature>
<dbReference type="FunFam" id="3.40.50.300:FF:000005">
    <property type="entry name" value="ATP-dependent Clp protease ATP-binding subunit ClpX"/>
    <property type="match status" value="1"/>
</dbReference>
<evidence type="ECO:0000256" key="7">
    <source>
        <dbReference type="PROSITE-ProRule" id="PRU01250"/>
    </source>
</evidence>
<dbReference type="InterPro" id="IPR003959">
    <property type="entry name" value="ATPase_AAA_core"/>
</dbReference>
<dbReference type="AlphaFoldDB" id="A0A9D1SJH2"/>
<dbReference type="InterPro" id="IPR010603">
    <property type="entry name" value="Znf_CppX_C4"/>
</dbReference>
<dbReference type="FunFam" id="1.10.8.60:FF:000002">
    <property type="entry name" value="ATP-dependent Clp protease ATP-binding subunit ClpX"/>
    <property type="match status" value="1"/>
</dbReference>
<feature type="binding site" evidence="6 7">
    <location>
        <position position="34"/>
    </location>
    <ligand>
        <name>Zn(2+)</name>
        <dbReference type="ChEBI" id="CHEBI:29105"/>
    </ligand>
</feature>
<dbReference type="InterPro" id="IPR038366">
    <property type="entry name" value="Znf_CppX_C4_sf"/>
</dbReference>
<keyword evidence="2 6" id="KW-0547">Nucleotide-binding</keyword>
<feature type="binding site" evidence="6 7">
    <location>
        <position position="9"/>
    </location>
    <ligand>
        <name>Zn(2+)</name>
        <dbReference type="ChEBI" id="CHEBI:29105"/>
    </ligand>
</feature>
<reference evidence="9" key="2">
    <citation type="journal article" date="2021" name="PeerJ">
        <title>Extensive microbial diversity within the chicken gut microbiome revealed by metagenomics and culture.</title>
        <authorList>
            <person name="Gilroy R."/>
            <person name="Ravi A."/>
            <person name="Getino M."/>
            <person name="Pursley I."/>
            <person name="Horton D.L."/>
            <person name="Alikhan N.F."/>
            <person name="Baker D."/>
            <person name="Gharbi K."/>
            <person name="Hall N."/>
            <person name="Watson M."/>
            <person name="Adriaenssens E.M."/>
            <person name="Foster-Nyarko E."/>
            <person name="Jarju S."/>
            <person name="Secka A."/>
            <person name="Antonio M."/>
            <person name="Oren A."/>
            <person name="Chaudhuri R.R."/>
            <person name="La Ragione R."/>
            <person name="Hildebrand F."/>
            <person name="Pallen M.J."/>
        </authorList>
    </citation>
    <scope>NUCLEOTIDE SEQUENCE</scope>
    <source>
        <strain evidence="9">9366</strain>
    </source>
</reference>
<dbReference type="SUPFAM" id="SSF57716">
    <property type="entry name" value="Glucocorticoid receptor-like (DNA-binding domain)"/>
    <property type="match status" value="1"/>
</dbReference>
<dbReference type="GO" id="GO:0009376">
    <property type="term" value="C:HslUV protease complex"/>
    <property type="evidence" value="ECO:0007669"/>
    <property type="project" value="TreeGrafter"/>
</dbReference>
<dbReference type="GO" id="GO:0051301">
    <property type="term" value="P:cell division"/>
    <property type="evidence" value="ECO:0007669"/>
    <property type="project" value="TreeGrafter"/>
</dbReference>
<comment type="caution">
    <text evidence="9">The sequence shown here is derived from an EMBL/GenBank/DDBJ whole genome shotgun (WGS) entry which is preliminary data.</text>
</comment>
<dbReference type="InterPro" id="IPR046425">
    <property type="entry name" value="ClpX_bact"/>
</dbReference>
<dbReference type="GO" id="GO:0051082">
    <property type="term" value="F:unfolded protein binding"/>
    <property type="evidence" value="ECO:0007669"/>
    <property type="project" value="UniProtKB-UniRule"/>
</dbReference>
<dbReference type="Proteomes" id="UP000824145">
    <property type="component" value="Unassembled WGS sequence"/>
</dbReference>
<keyword evidence="5 6" id="KW-0143">Chaperone</keyword>
<dbReference type="EMBL" id="DVNJ01000001">
    <property type="protein sequence ID" value="HIU62210.1"/>
    <property type="molecule type" value="Genomic_DNA"/>
</dbReference>
<evidence type="ECO:0000313" key="10">
    <source>
        <dbReference type="Proteomes" id="UP000824145"/>
    </source>
</evidence>
<dbReference type="GO" id="GO:0008233">
    <property type="term" value="F:peptidase activity"/>
    <property type="evidence" value="ECO:0007669"/>
    <property type="project" value="UniProtKB-KW"/>
</dbReference>
<dbReference type="PANTHER" id="PTHR48102">
    <property type="entry name" value="ATP-DEPENDENT CLP PROTEASE ATP-BINDING SUBUNIT CLPX-LIKE, MITOCHONDRIAL-RELATED"/>
    <property type="match status" value="1"/>
</dbReference>
<dbReference type="Gene3D" id="6.20.220.10">
    <property type="entry name" value="ClpX chaperone, C4-type zinc finger domain"/>
    <property type="match status" value="1"/>
</dbReference>
<accession>A0A9D1SJH2</accession>
<dbReference type="NCBIfam" id="NF003745">
    <property type="entry name" value="PRK05342.1"/>
    <property type="match status" value="1"/>
</dbReference>
<dbReference type="GO" id="GO:0005524">
    <property type="term" value="F:ATP binding"/>
    <property type="evidence" value="ECO:0007669"/>
    <property type="project" value="UniProtKB-UniRule"/>
</dbReference>
<comment type="similarity">
    <text evidence="6 7">Belongs to the ClpX chaperone family.</text>
</comment>
<dbReference type="Gene3D" id="3.40.50.300">
    <property type="entry name" value="P-loop containing nucleotide triphosphate hydrolases"/>
    <property type="match status" value="1"/>
</dbReference>
<dbReference type="GO" id="GO:0016887">
    <property type="term" value="F:ATP hydrolysis activity"/>
    <property type="evidence" value="ECO:0007669"/>
    <property type="project" value="InterPro"/>
</dbReference>
<feature type="binding site" evidence="6 7">
    <location>
        <position position="12"/>
    </location>
    <ligand>
        <name>Zn(2+)</name>
        <dbReference type="ChEBI" id="CHEBI:29105"/>
    </ligand>
</feature>
<organism evidence="9 10">
    <name type="scientific">Candidatus Caccalectryoclostridium excrementigallinarum</name>
    <dbReference type="NCBI Taxonomy" id="2840710"/>
    <lineage>
        <taxon>Bacteria</taxon>
        <taxon>Bacillati</taxon>
        <taxon>Bacillota</taxon>
        <taxon>Clostridia</taxon>
        <taxon>Christensenellales</taxon>
        <taxon>Christensenellaceae</taxon>
        <taxon>Christensenellaceae incertae sedis</taxon>
        <taxon>Candidatus Caccalectryoclostridium</taxon>
    </lineage>
</organism>
<dbReference type="HAMAP" id="MF_00175">
    <property type="entry name" value="ClpX"/>
    <property type="match status" value="1"/>
</dbReference>
<dbReference type="CDD" id="cd19497">
    <property type="entry name" value="RecA-like_ClpX"/>
    <property type="match status" value="1"/>
</dbReference>
<keyword evidence="3 6" id="KW-0862">Zinc</keyword>
<dbReference type="GO" id="GO:0140662">
    <property type="term" value="F:ATP-dependent protein folding chaperone"/>
    <property type="evidence" value="ECO:0007669"/>
    <property type="project" value="InterPro"/>
</dbReference>
<evidence type="ECO:0000256" key="1">
    <source>
        <dbReference type="ARBA" id="ARBA00022723"/>
    </source>
</evidence>
<dbReference type="PANTHER" id="PTHR48102:SF7">
    <property type="entry name" value="ATP-DEPENDENT CLP PROTEASE ATP-BINDING SUBUNIT CLPX-LIKE, MITOCHONDRIAL"/>
    <property type="match status" value="1"/>
</dbReference>
<evidence type="ECO:0000256" key="6">
    <source>
        <dbReference type="HAMAP-Rule" id="MF_00175"/>
    </source>
</evidence>
<keyword evidence="1 6" id="KW-0479">Metal-binding</keyword>
<evidence type="ECO:0000256" key="4">
    <source>
        <dbReference type="ARBA" id="ARBA00022840"/>
    </source>
</evidence>
<dbReference type="InterPro" id="IPR003593">
    <property type="entry name" value="AAA+_ATPase"/>
</dbReference>
<evidence type="ECO:0000313" key="9">
    <source>
        <dbReference type="EMBL" id="HIU62210.1"/>
    </source>
</evidence>
<dbReference type="InterPro" id="IPR027417">
    <property type="entry name" value="P-loop_NTPase"/>
</dbReference>
<dbReference type="Gene3D" id="1.10.8.60">
    <property type="match status" value="1"/>
</dbReference>
<dbReference type="InterPro" id="IPR004487">
    <property type="entry name" value="Clp_protease_ATP-bd_su_ClpX"/>
</dbReference>
<dbReference type="InterPro" id="IPR050052">
    <property type="entry name" value="ATP-dep_Clp_protease_ClpX"/>
</dbReference>
<protein>
    <recommendedName>
        <fullName evidence="6">ATP-dependent Clp protease ATP-binding subunit ClpX</fullName>
    </recommendedName>
</protein>
<dbReference type="SMART" id="SM00994">
    <property type="entry name" value="zf-C4_ClpX"/>
    <property type="match status" value="1"/>
</dbReference>
<dbReference type="Pfam" id="PF06689">
    <property type="entry name" value="zf-C4_ClpX"/>
    <property type="match status" value="1"/>
</dbReference>
<dbReference type="SMART" id="SM01086">
    <property type="entry name" value="ClpB_D2-small"/>
    <property type="match status" value="1"/>
</dbReference>
<dbReference type="SMART" id="SM00382">
    <property type="entry name" value="AAA"/>
    <property type="match status" value="1"/>
</dbReference>
<dbReference type="Pfam" id="PF10431">
    <property type="entry name" value="ClpB_D2-small"/>
    <property type="match status" value="1"/>
</dbReference>
<dbReference type="NCBIfam" id="TIGR00382">
    <property type="entry name" value="clpX"/>
    <property type="match status" value="1"/>
</dbReference>
<proteinExistence type="inferred from homology"/>
<dbReference type="InterPro" id="IPR019489">
    <property type="entry name" value="Clp_ATPase_C"/>
</dbReference>
<name>A0A9D1SJH2_9FIRM</name>